<dbReference type="EMBL" id="JAFBBK010000001">
    <property type="protein sequence ID" value="MBM7415551.1"/>
    <property type="molecule type" value="Genomic_DNA"/>
</dbReference>
<dbReference type="RefSeq" id="WP_204868583.1">
    <property type="nucleotide sequence ID" value="NZ_JAFBBK010000001.1"/>
</dbReference>
<name>A0ABS2KUR0_9NOCA</name>
<keyword evidence="2" id="KW-1185">Reference proteome</keyword>
<comment type="caution">
    <text evidence="1">The sequence shown here is derived from an EMBL/GenBank/DDBJ whole genome shotgun (WGS) entry which is preliminary data.</text>
</comment>
<evidence type="ECO:0000313" key="1">
    <source>
        <dbReference type="EMBL" id="MBM7415551.1"/>
    </source>
</evidence>
<organism evidence="1 2">
    <name type="scientific">Rhodococcoides corynebacterioides</name>
    <dbReference type="NCBI Taxonomy" id="53972"/>
    <lineage>
        <taxon>Bacteria</taxon>
        <taxon>Bacillati</taxon>
        <taxon>Actinomycetota</taxon>
        <taxon>Actinomycetes</taxon>
        <taxon>Mycobacteriales</taxon>
        <taxon>Nocardiaceae</taxon>
        <taxon>Rhodococcoides</taxon>
    </lineage>
</organism>
<protein>
    <submittedName>
        <fullName evidence="1">Uncharacterized protein</fullName>
    </submittedName>
</protein>
<proteinExistence type="predicted"/>
<accession>A0ABS2KUR0</accession>
<dbReference type="Proteomes" id="UP000703038">
    <property type="component" value="Unassembled WGS sequence"/>
</dbReference>
<evidence type="ECO:0000313" key="2">
    <source>
        <dbReference type="Proteomes" id="UP000703038"/>
    </source>
</evidence>
<sequence length="195" mass="21861">MTGSPLLAPNNFDWSRVDGQLEENVRKIEPSPANVGLQQQISREGPFVDPTDYLDPRTTADGRWRLETSVRDADRDAVEAIALLADLLSIRGYVHSALVPLSLHLSGRTATLTYRLGDRPEVYDAAVPVPSRADVSALPVSTDWIERFGYHPPTFPMTAEQWARGLCAFWTEMVAYGRIGDARPPWSDRRIRSRE</sequence>
<gene>
    <name evidence="1" type="ORF">JOE42_002284</name>
</gene>
<reference evidence="1 2" key="1">
    <citation type="submission" date="2021-01" db="EMBL/GenBank/DDBJ databases">
        <title>Genomics of switchgrass bacterial isolates.</title>
        <authorList>
            <person name="Shade A."/>
        </authorList>
    </citation>
    <scope>NUCLEOTIDE SEQUENCE [LARGE SCALE GENOMIC DNA]</scope>
    <source>
        <strain evidence="1 2">PvP111</strain>
    </source>
</reference>